<dbReference type="PANTHER" id="PTHR11817">
    <property type="entry name" value="PYRUVATE KINASE"/>
    <property type="match status" value="1"/>
</dbReference>
<dbReference type="AlphaFoldDB" id="A0A1F6Y5J3"/>
<dbReference type="InterPro" id="IPR015813">
    <property type="entry name" value="Pyrv/PenolPyrv_kinase-like_dom"/>
</dbReference>
<gene>
    <name evidence="17" type="ORF">A3G53_02475</name>
</gene>
<dbReference type="UniPathway" id="UPA00109">
    <property type="reaction ID" value="UER00188"/>
</dbReference>
<dbReference type="GO" id="GO:0005524">
    <property type="term" value="F:ATP binding"/>
    <property type="evidence" value="ECO:0007669"/>
    <property type="project" value="UniProtKB-KW"/>
</dbReference>
<evidence type="ECO:0000256" key="2">
    <source>
        <dbReference type="ARBA" id="ARBA00006717"/>
    </source>
</evidence>
<comment type="caution">
    <text evidence="17">The sequence shown here is derived from an EMBL/GenBank/DDBJ whole genome shotgun (WGS) entry which is preliminary data.</text>
</comment>
<comment type="similarity">
    <text evidence="2">Belongs to the phosphoglycerate mutase family. BPG-dependent PGAM subfamily.</text>
</comment>
<feature type="active site" description="Tele-phosphohistidine intermediate" evidence="13">
    <location>
        <position position="13"/>
    </location>
</feature>
<keyword evidence="8" id="KW-0067">ATP-binding</keyword>
<keyword evidence="9" id="KW-0460">Magnesium</keyword>
<evidence type="ECO:0000259" key="16">
    <source>
        <dbReference type="Pfam" id="PF00224"/>
    </source>
</evidence>
<keyword evidence="7" id="KW-0418">Kinase</keyword>
<dbReference type="GO" id="GO:0016868">
    <property type="term" value="F:intramolecular phosphotransferase activity"/>
    <property type="evidence" value="ECO:0007669"/>
    <property type="project" value="InterPro"/>
</dbReference>
<dbReference type="GO" id="GO:0030955">
    <property type="term" value="F:potassium ion binding"/>
    <property type="evidence" value="ECO:0007669"/>
    <property type="project" value="InterPro"/>
</dbReference>
<dbReference type="EMBL" id="MFVU01000021">
    <property type="protein sequence ID" value="OGJ01606.1"/>
    <property type="molecule type" value="Genomic_DNA"/>
</dbReference>
<dbReference type="InterPro" id="IPR015793">
    <property type="entry name" value="Pyrv_Knase_brl"/>
</dbReference>
<dbReference type="SUPFAM" id="SSF51621">
    <property type="entry name" value="Phosphoenolpyruvate/pyruvate domain"/>
    <property type="match status" value="1"/>
</dbReference>
<evidence type="ECO:0000256" key="5">
    <source>
        <dbReference type="ARBA" id="ARBA00022723"/>
    </source>
</evidence>
<comment type="pathway">
    <text evidence="1">Carbohydrate degradation; glycolysis; pyruvate from D-glyceraldehyde 3-phosphate: step 5/5.</text>
</comment>
<evidence type="ECO:0000313" key="18">
    <source>
        <dbReference type="Proteomes" id="UP000178645"/>
    </source>
</evidence>
<dbReference type="InterPro" id="IPR029033">
    <property type="entry name" value="His_PPase_superfam"/>
</dbReference>
<dbReference type="Pfam" id="PF00300">
    <property type="entry name" value="His_Phos_1"/>
    <property type="match status" value="1"/>
</dbReference>
<evidence type="ECO:0000256" key="10">
    <source>
        <dbReference type="ARBA" id="ARBA00023152"/>
    </source>
</evidence>
<sequence length="479" mass="53602">MGEKMGKLILARHHASEWNELGIWTGIRDIHLSGYGFEKSEDMGLLIKDVTIDYAFTSMQVRAIETMSCMLDICKRHSVPTEHSAALNERDYGEYTGKNKWEMEKILGAEEFKKLRRGWDYPIPNGESLKTVYDRTVPFFFEKILPLVLEGKNVLVVAHGNSLRSLLKYIENISDQDIADTEFPFGAVMIYTLDENGHKLGKEVQDIIRNLPKERTSRAQIIATIGPASAKKEVLKQMIENGMSAARLNFAWADKEEKGPHITLIRELAAELSVRIPIIEDLPGPRVSGAHGHTYDKTKFGFTERDRELAQFGIERKVDYLALSFVRSAKEIEACRAAIQEFSGTQKIIAKIECQDALNSIDEIIAVADAVMLARGDLGNEVPLEKIPFVQDMIIKKCKAAGKPVITATQMLISMTENPVPTRAEVTDVANAILEKSDAVMLSEETAIGKYPVEAVAMMKKIIIEAEEHMGRSTHINLL</sequence>
<proteinExistence type="inferred from homology"/>
<reference evidence="17 18" key="1">
    <citation type="journal article" date="2016" name="Nat. Commun.">
        <title>Thousands of microbial genomes shed light on interconnected biogeochemical processes in an aquifer system.</title>
        <authorList>
            <person name="Anantharaman K."/>
            <person name="Brown C.T."/>
            <person name="Hug L.A."/>
            <person name="Sharon I."/>
            <person name="Castelle C.J."/>
            <person name="Probst A.J."/>
            <person name="Thomas B.C."/>
            <person name="Singh A."/>
            <person name="Wilkins M.J."/>
            <person name="Karaoz U."/>
            <person name="Brodie E.L."/>
            <person name="Williams K.H."/>
            <person name="Hubbard S.S."/>
            <person name="Banfield J.F."/>
        </authorList>
    </citation>
    <scope>NUCLEOTIDE SEQUENCE [LARGE SCALE GENOMIC DNA]</scope>
</reference>
<keyword evidence="6" id="KW-0547">Nucleotide-binding</keyword>
<feature type="domain" description="Pyruvate kinase barrel" evidence="16">
    <location>
        <begin position="301"/>
        <end position="456"/>
    </location>
</feature>
<evidence type="ECO:0000256" key="15">
    <source>
        <dbReference type="PIRSR" id="PIRSR613078-3"/>
    </source>
</evidence>
<feature type="domain" description="Pyruvate kinase barrel" evidence="16">
    <location>
        <begin position="218"/>
        <end position="288"/>
    </location>
</feature>
<dbReference type="GO" id="GO:0004743">
    <property type="term" value="F:pyruvate kinase activity"/>
    <property type="evidence" value="ECO:0007669"/>
    <property type="project" value="InterPro"/>
</dbReference>
<keyword evidence="5" id="KW-0479">Metal-binding</keyword>
<evidence type="ECO:0000256" key="11">
    <source>
        <dbReference type="ARBA" id="ARBA00023235"/>
    </source>
</evidence>
<evidence type="ECO:0000256" key="6">
    <source>
        <dbReference type="ARBA" id="ARBA00022741"/>
    </source>
</evidence>
<evidence type="ECO:0000256" key="4">
    <source>
        <dbReference type="ARBA" id="ARBA00022679"/>
    </source>
</evidence>
<dbReference type="CDD" id="cd07067">
    <property type="entry name" value="HP_PGM_like"/>
    <property type="match status" value="1"/>
</dbReference>
<dbReference type="GO" id="GO:0000287">
    <property type="term" value="F:magnesium ion binding"/>
    <property type="evidence" value="ECO:0007669"/>
    <property type="project" value="InterPro"/>
</dbReference>
<feature type="binding site" evidence="14">
    <location>
        <begin position="160"/>
        <end position="161"/>
    </location>
    <ligand>
        <name>substrate</name>
    </ligand>
</feature>
<dbReference type="SUPFAM" id="SSF53254">
    <property type="entry name" value="Phosphoglycerate mutase-like"/>
    <property type="match status" value="1"/>
</dbReference>
<feature type="binding site" evidence="14">
    <location>
        <position position="100"/>
    </location>
    <ligand>
        <name>substrate</name>
    </ligand>
</feature>
<evidence type="ECO:0000256" key="8">
    <source>
        <dbReference type="ARBA" id="ARBA00022840"/>
    </source>
</evidence>
<protein>
    <recommendedName>
        <fullName evidence="16">Pyruvate kinase barrel domain-containing protein</fullName>
    </recommendedName>
</protein>
<dbReference type="Proteomes" id="UP000178645">
    <property type="component" value="Unassembled WGS sequence"/>
</dbReference>
<keyword evidence="10" id="KW-0324">Glycolysis</keyword>
<feature type="binding site" evidence="14">
    <location>
        <begin position="116"/>
        <end position="117"/>
    </location>
    <ligand>
        <name>substrate</name>
    </ligand>
</feature>
<evidence type="ECO:0000256" key="1">
    <source>
        <dbReference type="ARBA" id="ARBA00004997"/>
    </source>
</evidence>
<evidence type="ECO:0000256" key="13">
    <source>
        <dbReference type="PIRSR" id="PIRSR613078-1"/>
    </source>
</evidence>
<evidence type="ECO:0000256" key="9">
    <source>
        <dbReference type="ARBA" id="ARBA00022842"/>
    </source>
</evidence>
<dbReference type="Pfam" id="PF00224">
    <property type="entry name" value="PK"/>
    <property type="match status" value="2"/>
</dbReference>
<evidence type="ECO:0000256" key="7">
    <source>
        <dbReference type="ARBA" id="ARBA00022777"/>
    </source>
</evidence>
<evidence type="ECO:0000256" key="14">
    <source>
        <dbReference type="PIRSR" id="PIRSR613078-2"/>
    </source>
</evidence>
<dbReference type="Gene3D" id="3.40.50.1240">
    <property type="entry name" value="Phosphoglycerate mutase-like"/>
    <property type="match status" value="1"/>
</dbReference>
<dbReference type="FunFam" id="3.20.20.60:FF:000001">
    <property type="entry name" value="Pyruvate kinase"/>
    <property type="match status" value="1"/>
</dbReference>
<feature type="site" description="Transition state stabilizer" evidence="15">
    <location>
        <position position="159"/>
    </location>
</feature>
<dbReference type="InterPro" id="IPR040442">
    <property type="entry name" value="Pyrv_kinase-like_dom_sf"/>
</dbReference>
<evidence type="ECO:0000313" key="17">
    <source>
        <dbReference type="EMBL" id="OGJ01606.1"/>
    </source>
</evidence>
<comment type="similarity">
    <text evidence="3">Belongs to the pyruvate kinase family.</text>
</comment>
<dbReference type="InterPro" id="IPR001697">
    <property type="entry name" value="Pyr_Knase"/>
</dbReference>
<keyword evidence="12" id="KW-0670">Pyruvate</keyword>
<keyword evidence="4" id="KW-0808">Transferase</keyword>
<keyword evidence="11" id="KW-0413">Isomerase</keyword>
<feature type="binding site" evidence="14">
    <location>
        <position position="62"/>
    </location>
    <ligand>
        <name>substrate</name>
    </ligand>
</feature>
<evidence type="ECO:0000256" key="12">
    <source>
        <dbReference type="ARBA" id="ARBA00023317"/>
    </source>
</evidence>
<name>A0A1F6Y5J3_9BACT</name>
<dbReference type="GO" id="GO:0016301">
    <property type="term" value="F:kinase activity"/>
    <property type="evidence" value="ECO:0007669"/>
    <property type="project" value="UniProtKB-KW"/>
</dbReference>
<dbReference type="SMART" id="SM00855">
    <property type="entry name" value="PGAM"/>
    <property type="match status" value="1"/>
</dbReference>
<dbReference type="NCBIfam" id="TIGR01258">
    <property type="entry name" value="pgm_1"/>
    <property type="match status" value="1"/>
</dbReference>
<feature type="active site" description="Proton donor/acceptor" evidence="13">
    <location>
        <position position="89"/>
    </location>
</feature>
<feature type="binding site" evidence="14">
    <location>
        <begin position="89"/>
        <end position="92"/>
    </location>
    <ligand>
        <name>substrate</name>
    </ligand>
</feature>
<dbReference type="InterPro" id="IPR005952">
    <property type="entry name" value="Phosphogly_mut1"/>
</dbReference>
<feature type="binding site" evidence="14">
    <location>
        <begin position="12"/>
        <end position="19"/>
    </location>
    <ligand>
        <name>substrate</name>
    </ligand>
</feature>
<evidence type="ECO:0000256" key="3">
    <source>
        <dbReference type="ARBA" id="ARBA00008663"/>
    </source>
</evidence>
<dbReference type="InterPro" id="IPR013078">
    <property type="entry name" value="His_Pase_superF_clade-1"/>
</dbReference>
<dbReference type="Gene3D" id="3.20.20.60">
    <property type="entry name" value="Phosphoenolpyruvate-binding domains"/>
    <property type="match status" value="2"/>
</dbReference>
<accession>A0A1F6Y5J3</accession>
<organism evidence="17 18">
    <name type="scientific">Candidatus Nomurabacteria bacterium RIFCSPLOWO2_12_FULL_44_11</name>
    <dbReference type="NCBI Taxonomy" id="1801796"/>
    <lineage>
        <taxon>Bacteria</taxon>
        <taxon>Candidatus Nomuraibacteriota</taxon>
    </lineage>
</organism>
<feature type="binding site" evidence="14">
    <location>
        <begin position="25"/>
        <end position="26"/>
    </location>
    <ligand>
        <name>substrate</name>
    </ligand>
</feature>